<dbReference type="GO" id="GO:0000981">
    <property type="term" value="F:DNA-binding transcription factor activity, RNA polymerase II-specific"/>
    <property type="evidence" value="ECO:0007669"/>
    <property type="project" value="TreeGrafter"/>
</dbReference>
<keyword evidence="6" id="KW-0805">Transcription regulation</keyword>
<feature type="domain" description="C2H2-type" evidence="12">
    <location>
        <begin position="338"/>
        <end position="365"/>
    </location>
</feature>
<feature type="domain" description="C2H2-type" evidence="12">
    <location>
        <begin position="528"/>
        <end position="557"/>
    </location>
</feature>
<dbReference type="InterPro" id="IPR013087">
    <property type="entry name" value="Znf_C2H2_type"/>
</dbReference>
<comment type="subcellular location">
    <subcellularLocation>
        <location evidence="1">Nucleus</location>
    </subcellularLocation>
</comment>
<evidence type="ECO:0000256" key="8">
    <source>
        <dbReference type="ARBA" id="ARBA00023163"/>
    </source>
</evidence>
<evidence type="ECO:0000256" key="1">
    <source>
        <dbReference type="ARBA" id="ARBA00004123"/>
    </source>
</evidence>
<keyword evidence="14" id="KW-1185">Reference proteome</keyword>
<feature type="domain" description="C2H2-type" evidence="12">
    <location>
        <begin position="671"/>
        <end position="698"/>
    </location>
</feature>
<evidence type="ECO:0000256" key="5">
    <source>
        <dbReference type="ARBA" id="ARBA00022833"/>
    </source>
</evidence>
<dbReference type="EMBL" id="VWZZ01001246">
    <property type="protein sequence ID" value="NXI91300.1"/>
    <property type="molecule type" value="Genomic_DNA"/>
</dbReference>
<dbReference type="GO" id="GO:0000977">
    <property type="term" value="F:RNA polymerase II transcription regulatory region sequence-specific DNA binding"/>
    <property type="evidence" value="ECO:0007669"/>
    <property type="project" value="TreeGrafter"/>
</dbReference>
<dbReference type="Proteomes" id="UP000587472">
    <property type="component" value="Unassembled WGS sequence"/>
</dbReference>
<feature type="domain" description="C2H2-type" evidence="12">
    <location>
        <begin position="433"/>
        <end position="460"/>
    </location>
</feature>
<dbReference type="Pfam" id="PF00096">
    <property type="entry name" value="zf-C2H2"/>
    <property type="match status" value="5"/>
</dbReference>
<name>A0A7K9X253_9GRUI</name>
<dbReference type="SMART" id="SM00355">
    <property type="entry name" value="ZnF_C2H2"/>
    <property type="match status" value="13"/>
</dbReference>
<keyword evidence="2" id="KW-0479">Metal-binding</keyword>
<accession>A0A7K9X253</accession>
<dbReference type="FunFam" id="3.30.160.60:FF:001031">
    <property type="entry name" value="zinc finger protein 341 isoform X1"/>
    <property type="match status" value="1"/>
</dbReference>
<sequence>MSELPAPQRSMFELCSVYHPCSCLLSGMDNQTVLAVQSLLDGQGGVTDPSAQNVNSAAAIQSMDDEDVFLCGKCKKQFNSLPAFMTHKREQCQGNAPSLSTVSLATNSVYTPSITSVQQAPSASRQQISTYITVPPSPLIQTLVQGNILVSDEVLMSAMSAFTSLDQPMPAVQPPAQVRGTCVPRASRCGGPCLHSGRVLSVDEMLEICFDAESWAPSHLSMHAGQTLGMQPYPPMEVPSQCVESPVYPSPPVYSPGKQGFKSKSTSTPTPLTSAVGGDVVGFDSTSAAKSRRCKNESGLQEGKPKSPKLKCTYCEKAFTKNFDLQQHIRSHTGEKPFQCIVCGRAFAQKSNVKKHMQTHKVWPPGLGCTISRNSITVQVMALNPNQPEDEENAGLTQPTRNPAPPPQDMSPLEESEAGKLEAKQVVLIDSSYQCQFCPSKFNTYFQLKSHMTQHKNEQVYKCVVKTCAQTFQKLESFLEHIKSHQEELSYRCHLCSKDFPSLYELGIHQYSHSLLPQHSPKKDVAVYKCVKCVNKYSTPEALEHHLQTATHNFPCPHCQKVFPCERYLRRHIPTHGGGSKFKCQICKKFFRREHYLKLHAHIHSGEKPFKCSVCDAAFNRKDKLKRHMLIHEPFKKYKCPFSSHTGCNKEFNRPDKLKAHILSHSGMKIHKCQYCNKSFSRRAHMIEHQRSHTGNYKYRCPTCSKGFTRHKYMKDHKCRLGSPKDKDLQLRKAQKKRVARGRKAGLSLPSQLGLAELKDGAAGESPPEGGPNKEPFQESDAVLSIVVGGSGAADSDLVVPGQPNSIASNLALAELQAASDSPCTMLAVPVYIQTTE</sequence>
<keyword evidence="9" id="KW-0539">Nucleus</keyword>
<dbReference type="GO" id="GO:0008270">
    <property type="term" value="F:zinc ion binding"/>
    <property type="evidence" value="ECO:0007669"/>
    <property type="project" value="UniProtKB-KW"/>
</dbReference>
<evidence type="ECO:0000256" key="10">
    <source>
        <dbReference type="PROSITE-ProRule" id="PRU00042"/>
    </source>
</evidence>
<keyword evidence="4 10" id="KW-0863">Zinc-finger</keyword>
<feature type="domain" description="C2H2-type" evidence="12">
    <location>
        <begin position="638"/>
        <end position="670"/>
    </location>
</feature>
<feature type="domain" description="C2H2-type" evidence="12">
    <location>
        <begin position="610"/>
        <end position="637"/>
    </location>
</feature>
<dbReference type="PROSITE" id="PS00028">
    <property type="entry name" value="ZINC_FINGER_C2H2_1"/>
    <property type="match status" value="10"/>
</dbReference>
<evidence type="ECO:0000256" key="6">
    <source>
        <dbReference type="ARBA" id="ARBA00023015"/>
    </source>
</evidence>
<feature type="non-terminal residue" evidence="13">
    <location>
        <position position="837"/>
    </location>
</feature>
<feature type="region of interest" description="Disordered" evidence="11">
    <location>
        <begin position="387"/>
        <end position="417"/>
    </location>
</feature>
<dbReference type="InterPro" id="IPR036236">
    <property type="entry name" value="Znf_C2H2_sf"/>
</dbReference>
<evidence type="ECO:0000256" key="2">
    <source>
        <dbReference type="ARBA" id="ARBA00022723"/>
    </source>
</evidence>
<evidence type="ECO:0000256" key="3">
    <source>
        <dbReference type="ARBA" id="ARBA00022737"/>
    </source>
</evidence>
<dbReference type="AlphaFoldDB" id="A0A7K9X253"/>
<feature type="domain" description="C2H2-type" evidence="12">
    <location>
        <begin position="69"/>
        <end position="97"/>
    </location>
</feature>
<feature type="region of interest" description="Disordered" evidence="11">
    <location>
        <begin position="719"/>
        <end position="746"/>
    </location>
</feature>
<keyword evidence="3" id="KW-0677">Repeat</keyword>
<dbReference type="Gene3D" id="3.30.160.60">
    <property type="entry name" value="Classic Zinc Finger"/>
    <property type="match status" value="8"/>
</dbReference>
<evidence type="ECO:0000256" key="4">
    <source>
        <dbReference type="ARBA" id="ARBA00022771"/>
    </source>
</evidence>
<organism evidence="13 14">
    <name type="scientific">Psophia crepitans</name>
    <name type="common">common trumpeter</name>
    <dbReference type="NCBI Taxonomy" id="54359"/>
    <lineage>
        <taxon>Eukaryota</taxon>
        <taxon>Metazoa</taxon>
        <taxon>Chordata</taxon>
        <taxon>Craniata</taxon>
        <taxon>Vertebrata</taxon>
        <taxon>Euteleostomi</taxon>
        <taxon>Archelosauria</taxon>
        <taxon>Archosauria</taxon>
        <taxon>Dinosauria</taxon>
        <taxon>Saurischia</taxon>
        <taxon>Theropoda</taxon>
        <taxon>Coelurosauria</taxon>
        <taxon>Aves</taxon>
        <taxon>Neognathae</taxon>
        <taxon>Neoaves</taxon>
        <taxon>Gruiformes</taxon>
        <taxon>Psophiidae</taxon>
        <taxon>Psophia</taxon>
    </lineage>
</organism>
<dbReference type="PANTHER" id="PTHR24381:SF393">
    <property type="entry name" value="CHROMATIN-LINKED ADAPTOR FOR MSL PROTEINS, ISOFORM B"/>
    <property type="match status" value="1"/>
</dbReference>
<feature type="domain" description="C2H2-type" evidence="12">
    <location>
        <begin position="491"/>
        <end position="514"/>
    </location>
</feature>
<feature type="domain" description="C2H2-type" evidence="12">
    <location>
        <begin position="461"/>
        <end position="490"/>
    </location>
</feature>
<dbReference type="FunFam" id="3.30.160.60:FF:001229">
    <property type="entry name" value="Zinc finger protein 341"/>
    <property type="match status" value="1"/>
</dbReference>
<proteinExistence type="predicted"/>
<evidence type="ECO:0000313" key="14">
    <source>
        <dbReference type="Proteomes" id="UP000587472"/>
    </source>
</evidence>
<evidence type="ECO:0000256" key="9">
    <source>
        <dbReference type="ARBA" id="ARBA00023242"/>
    </source>
</evidence>
<keyword evidence="5" id="KW-0862">Zinc</keyword>
<gene>
    <name evidence="13" type="primary">Znf341</name>
    <name evidence="13" type="ORF">PSOCRE_R08956</name>
</gene>
<comment type="caution">
    <text evidence="13">The sequence shown here is derived from an EMBL/GenBank/DDBJ whole genome shotgun (WGS) entry which is preliminary data.</text>
</comment>
<dbReference type="FunFam" id="3.30.160.60:FF:000611">
    <property type="entry name" value="zinc finger protein 341 isoform X1"/>
    <property type="match status" value="1"/>
</dbReference>
<evidence type="ECO:0000256" key="11">
    <source>
        <dbReference type="SAM" id="MobiDB-lite"/>
    </source>
</evidence>
<keyword evidence="8" id="KW-0804">Transcription</keyword>
<feature type="non-terminal residue" evidence="13">
    <location>
        <position position="1"/>
    </location>
</feature>
<dbReference type="FunFam" id="3.30.160.60:FF:001225">
    <property type="entry name" value="zinc finger protein 341 isoform X2"/>
    <property type="match status" value="1"/>
</dbReference>
<dbReference type="Pfam" id="PF13912">
    <property type="entry name" value="zf-C2H2_6"/>
    <property type="match status" value="2"/>
</dbReference>
<feature type="compositionally biased region" description="Basic residues" evidence="11">
    <location>
        <begin position="733"/>
        <end position="744"/>
    </location>
</feature>
<dbReference type="PANTHER" id="PTHR24381">
    <property type="entry name" value="ZINC FINGER PROTEIN"/>
    <property type="match status" value="1"/>
</dbReference>
<dbReference type="GO" id="GO:0005634">
    <property type="term" value="C:nucleus"/>
    <property type="evidence" value="ECO:0007669"/>
    <property type="project" value="UniProtKB-SubCell"/>
</dbReference>
<dbReference type="FunFam" id="3.30.160.60:FF:001132">
    <property type="entry name" value="Zinc finger protein 341"/>
    <property type="match status" value="1"/>
</dbReference>
<dbReference type="FunFam" id="3.30.160.60:FF:000618">
    <property type="entry name" value="zinc finger protein 341 isoform X1"/>
    <property type="match status" value="1"/>
</dbReference>
<evidence type="ECO:0000256" key="7">
    <source>
        <dbReference type="ARBA" id="ARBA00023125"/>
    </source>
</evidence>
<feature type="domain" description="C2H2-type" evidence="12">
    <location>
        <begin position="310"/>
        <end position="337"/>
    </location>
</feature>
<dbReference type="FunFam" id="3.30.160.60:FF:000679">
    <property type="entry name" value="Zinc finger protein 341"/>
    <property type="match status" value="1"/>
</dbReference>
<evidence type="ECO:0000313" key="13">
    <source>
        <dbReference type="EMBL" id="NXI91300.1"/>
    </source>
</evidence>
<feature type="domain" description="C2H2-type" evidence="12">
    <location>
        <begin position="582"/>
        <end position="609"/>
    </location>
</feature>
<reference evidence="13 14" key="1">
    <citation type="submission" date="2019-09" db="EMBL/GenBank/DDBJ databases">
        <title>Bird 10,000 Genomes (B10K) Project - Family phase.</title>
        <authorList>
            <person name="Zhang G."/>
        </authorList>
    </citation>
    <scope>NUCLEOTIDE SEQUENCE [LARGE SCALE GENOMIC DNA]</scope>
    <source>
        <strain evidence="13">B10K-DU-001-60</strain>
        <tissue evidence="13">Muscle</tissue>
    </source>
</reference>
<keyword evidence="7" id="KW-0238">DNA-binding</keyword>
<dbReference type="SUPFAM" id="SSF57667">
    <property type="entry name" value="beta-beta-alpha zinc fingers"/>
    <property type="match status" value="6"/>
</dbReference>
<protein>
    <submittedName>
        <fullName evidence="13">ZN341 protein</fullName>
    </submittedName>
</protein>
<feature type="domain" description="C2H2-type" evidence="12">
    <location>
        <begin position="554"/>
        <end position="581"/>
    </location>
</feature>
<evidence type="ECO:0000259" key="12">
    <source>
        <dbReference type="PROSITE" id="PS50157"/>
    </source>
</evidence>
<dbReference type="GO" id="GO:0045893">
    <property type="term" value="P:positive regulation of DNA-templated transcription"/>
    <property type="evidence" value="ECO:0007669"/>
    <property type="project" value="UniProtKB-ARBA"/>
</dbReference>
<dbReference type="PROSITE" id="PS50157">
    <property type="entry name" value="ZINC_FINGER_C2H2_2"/>
    <property type="match status" value="12"/>
</dbReference>